<dbReference type="GO" id="GO:0003677">
    <property type="term" value="F:DNA binding"/>
    <property type="evidence" value="ECO:0007669"/>
    <property type="project" value="UniProtKB-KW"/>
</dbReference>
<comment type="caution">
    <text evidence="5">The sequence shown here is derived from an EMBL/GenBank/DDBJ whole genome shotgun (WGS) entry which is preliminary data.</text>
</comment>
<dbReference type="SUPFAM" id="SSF46689">
    <property type="entry name" value="Homeodomain-like"/>
    <property type="match status" value="1"/>
</dbReference>
<dbReference type="SMART" id="SM00342">
    <property type="entry name" value="HTH_ARAC"/>
    <property type="match status" value="1"/>
</dbReference>
<dbReference type="Gene3D" id="1.10.10.60">
    <property type="entry name" value="Homeodomain-like"/>
    <property type="match status" value="1"/>
</dbReference>
<evidence type="ECO:0000256" key="1">
    <source>
        <dbReference type="ARBA" id="ARBA00023015"/>
    </source>
</evidence>
<proteinExistence type="predicted"/>
<evidence type="ECO:0000313" key="6">
    <source>
        <dbReference type="Proteomes" id="UP000323819"/>
    </source>
</evidence>
<sequence>MPMYSAVKFTYGKNESKYLSLSEASIICVNDGNCEVTYRNCAENLNKGMYVFIKKNRRIRIKVLDCECQLALISLIHPPKIGLVSKSFNESKKKIYKPFFILDNNIKFSSTVNALNCINNLSSGSDGQVFILNAFYDFLSELGLLHFMFDHEPMESIKNGFDDIVYDYLVNIKPEQQTIKNVSDLFGLSRSTIIRRLRKSNSTFKQLVRESRMDMARELLETKTINTEYVSMLVGYQSTKLFNEYFFERYGIETSRLRLEIKEEK</sequence>
<evidence type="ECO:0000256" key="3">
    <source>
        <dbReference type="ARBA" id="ARBA00023163"/>
    </source>
</evidence>
<protein>
    <submittedName>
        <fullName evidence="5">Helix-turn-helix transcriptional regulator</fullName>
    </submittedName>
</protein>
<organism evidence="5 6">
    <name type="scientific">Vibrio cholerae</name>
    <dbReference type="NCBI Taxonomy" id="666"/>
    <lineage>
        <taxon>Bacteria</taxon>
        <taxon>Pseudomonadati</taxon>
        <taxon>Pseudomonadota</taxon>
        <taxon>Gammaproteobacteria</taxon>
        <taxon>Vibrionales</taxon>
        <taxon>Vibrionaceae</taxon>
        <taxon>Vibrio</taxon>
    </lineage>
</organism>
<dbReference type="Proteomes" id="UP000323819">
    <property type="component" value="Unassembled WGS sequence"/>
</dbReference>
<dbReference type="InterPro" id="IPR009057">
    <property type="entry name" value="Homeodomain-like_sf"/>
</dbReference>
<gene>
    <name evidence="5" type="ORF">FXF03_19410</name>
</gene>
<evidence type="ECO:0000256" key="2">
    <source>
        <dbReference type="ARBA" id="ARBA00023125"/>
    </source>
</evidence>
<evidence type="ECO:0000259" key="4">
    <source>
        <dbReference type="PROSITE" id="PS01124"/>
    </source>
</evidence>
<accession>A0ABD7SHB1</accession>
<dbReference type="InterPro" id="IPR018060">
    <property type="entry name" value="HTH_AraC"/>
</dbReference>
<reference evidence="5 6" key="1">
    <citation type="submission" date="2019-06" db="EMBL/GenBank/DDBJ databases">
        <title>Vibrio cholerae phylogeny based on whole-genome sequencing reveals genetic diversity and population strucutre.</title>
        <authorList>
            <person name="Zhiqiu Y."/>
            <person name="Bin L."/>
            <person name="Lingyan J."/>
        </authorList>
    </citation>
    <scope>NUCLEOTIDE SEQUENCE [LARGE SCALE GENOMIC DNA]</scope>
    <source>
        <strain evidence="5 6">N2814</strain>
    </source>
</reference>
<feature type="domain" description="HTH araC/xylS-type" evidence="4">
    <location>
        <begin position="163"/>
        <end position="260"/>
    </location>
</feature>
<dbReference type="EMBL" id="VSIJ01000037">
    <property type="protein sequence ID" value="TXX63847.1"/>
    <property type="molecule type" value="Genomic_DNA"/>
</dbReference>
<evidence type="ECO:0000313" key="5">
    <source>
        <dbReference type="EMBL" id="TXX63847.1"/>
    </source>
</evidence>
<name>A0ABD7SHB1_VIBCL</name>
<keyword evidence="2" id="KW-0238">DNA-binding</keyword>
<dbReference type="AlphaFoldDB" id="A0ABD7SHB1"/>
<dbReference type="PROSITE" id="PS01124">
    <property type="entry name" value="HTH_ARAC_FAMILY_2"/>
    <property type="match status" value="1"/>
</dbReference>
<dbReference type="PANTHER" id="PTHR47894">
    <property type="entry name" value="HTH-TYPE TRANSCRIPTIONAL REGULATOR GADX"/>
    <property type="match status" value="1"/>
</dbReference>
<dbReference type="Pfam" id="PF12833">
    <property type="entry name" value="HTH_18"/>
    <property type="match status" value="1"/>
</dbReference>
<dbReference type="PANTHER" id="PTHR47894:SF4">
    <property type="entry name" value="HTH-TYPE TRANSCRIPTIONAL REGULATOR GADX"/>
    <property type="match status" value="1"/>
</dbReference>
<keyword evidence="3" id="KW-0804">Transcription</keyword>
<keyword evidence="1" id="KW-0805">Transcription regulation</keyword>